<feature type="compositionally biased region" description="Low complexity" evidence="6">
    <location>
        <begin position="441"/>
        <end position="456"/>
    </location>
</feature>
<keyword evidence="3 5" id="KW-0175">Coiled coil</keyword>
<evidence type="ECO:0000256" key="5">
    <source>
        <dbReference type="SAM" id="Coils"/>
    </source>
</evidence>
<dbReference type="Pfam" id="PF13516">
    <property type="entry name" value="LRR_6"/>
    <property type="match status" value="3"/>
</dbReference>
<feature type="compositionally biased region" description="Low complexity" evidence="6">
    <location>
        <begin position="117"/>
        <end position="129"/>
    </location>
</feature>
<feature type="compositionally biased region" description="Gly residues" evidence="6">
    <location>
        <begin position="398"/>
        <end position="410"/>
    </location>
</feature>
<dbReference type="CDD" id="cd16118">
    <property type="entry name" value="UBX2_UBXN9"/>
    <property type="match status" value="1"/>
</dbReference>
<dbReference type="GO" id="GO:0005813">
    <property type="term" value="C:centrosome"/>
    <property type="evidence" value="ECO:0007669"/>
    <property type="project" value="UniProtKB-SubCell"/>
</dbReference>
<feature type="compositionally biased region" description="Pro residues" evidence="6">
    <location>
        <begin position="502"/>
        <end position="515"/>
    </location>
</feature>
<dbReference type="Pfam" id="PF00789">
    <property type="entry name" value="UBX"/>
    <property type="match status" value="1"/>
</dbReference>
<feature type="compositionally biased region" description="Low complexity" evidence="6">
    <location>
        <begin position="57"/>
        <end position="81"/>
    </location>
</feature>
<sequence>MRFKQPHPGGGPVHELQDPPRAPRTAAWSEAPPGRGSRPAPQPGGGLASRYRRRAFAPLGASPGPLPAPAGTTGTARGGEPTARHRAGASAPRPRAPSWASREGLGGGGGGGGTSPGAGPRAPRPGAAEPRSRREEPPDGPVPGNAPARGTRRGGGGGAGPCTCCPAAGGHRAGQGRAATRAAPGGRRAPAMSQRRGPRAAPAGPARAGPPRPLRPRAAAPAPPRPRGPAPPPRPARCRGRARAAPPAAAPTAASSARRTARAARAHLVTEPAEAGAGPGGEAASDCARLLTCAMKLSMLPSTAVKSSGKLSAGAAAAASPRSRTAGPRRRQPFLPSPPGPACSSPSSSRRCTAAVPIAARRHPPLAAAAAAAASPRRRAAPPALRRAPPRRPRGRGSAAGGEGSAGGAGSAARLPAQEPAARSQAASMTEGHGVRGERAGGAASPGAAWGSSRPAPALPCPPPPRSEAEGAGGLRRARRTDAASQCRGAGPLRRGVRRAAPPSPPLPAPGPRPAAPASLARRAAGARGGSSRPGPAGGRGGLGRPTAPCGREGPHVPAPLAAAPLRSPALLAAAPPPRPRRGGAARPPPAGGAAPDPRAALFPAPPAAAGPGGARRAAAGEQRRRSGGRRSAGKWALRSAPVGGSEPGDAAATGTKENEAAAAKVRGDVSRGLFRRTRFQRSVLDLSLQWRFARLPNNAKLEMVPVSCNRVGIGNTVRIALQLDDGSRLQDTFLCQQTLWELLNHFVKTREFMEQHGEFCPVCIYMRDEISGKDELEKTTLKSLGLTGGSAIIRVVMKKRSLSGQEEAVDAMTQCNEPVVRPGSIRGAENVPLPQMHVFAKDLDHRDVALSLNCCTDNQGLIREPNASVEELCPPSEPKSTPFVPFFGDGQRLGDTSVATPPLGLDKPSSKLPATFSSPGGPSEPKKSKNSQELQNEQEQLVEREPLLCHLDLLEPLPAGLDDLPDDFFEVTVDDVRKRLAQLQSERKRLEQAPLLTSSLREAQMKEKIERYPKVVLRVHFPDRHVLQGFFRPSETVGILRDFVRSHLADADLPFYLFIAPPRVILNNESLTLFEAKLFPAAVIHFGSEERRDCYLKSDLLSSAVSPSAADLLVARCLSKSLVRSASSSLESTVPSLPEPEAGSDKKTDEQPEPARVYEAPQVLKRDPGKIPKWLKLPGVKLLLHGLCSNTTVKSLDLKGNNLRTMGAEALGKLLRQNKSIRSLILEWNSLGVWEEGFSFFCQGLGANNFLQRLDLRNNQINHHGAGELAMALKRNASLQELDLRWNNIGLLGGRALLNCLHSNKTLKRLELAGNNVPSDILKAVEQALDHNQDRQTILSETQNRACMLSKEILNLKDEKTKQFLDLMDTIDKQREEIARSGRISAGRVSQLQEALKEQHSIMNSVKAKLQMTEAALALSEQKVHNLGELLSAMKQEQANMVERHFAELQQQKQEGADREGKLFRDLSACSEKNLLLRNQVDELEKKCKVQQDQLFQLKQDLTNTTAELKLRAVQAEERLEMEKRRLKQSLEDMESLRLKEVDHMTQHMEASERSLQDRVQRLEAIRIALEEELSQVKAAALTERGHAEEELIKVRNQARLDEQQRLEHLQEKLRLMTESRDEAQNCCLKQKQMVSEAQAKASQLSLHTDGLRRRIEELQQDLNSKEQEKVTEVNKVKVELQEQIGHLQAERAAQEGLREKIAALERQLKVLSSNHREALLDKEVEISVLLEKLRMKEADISRMREEEAQRANLLQNAIMAYIQGSPLRTHSSRK</sequence>
<dbReference type="SMART" id="SM00368">
    <property type="entry name" value="LRR_RI"/>
    <property type="match status" value="5"/>
</dbReference>
<feature type="compositionally biased region" description="Low complexity" evidence="6">
    <location>
        <begin position="365"/>
        <end position="387"/>
    </location>
</feature>
<dbReference type="Proteomes" id="UP000694556">
    <property type="component" value="Chromosome 19"/>
</dbReference>
<dbReference type="InterPro" id="IPR021569">
    <property type="entry name" value="TUG-UBL1"/>
</dbReference>
<dbReference type="InterPro" id="IPR029071">
    <property type="entry name" value="Ubiquitin-like_domsf"/>
</dbReference>
<feature type="compositionally biased region" description="Low complexity" evidence="6">
    <location>
        <begin position="559"/>
        <end position="574"/>
    </location>
</feature>
<dbReference type="PROSITE" id="PS50033">
    <property type="entry name" value="UBX"/>
    <property type="match status" value="1"/>
</dbReference>
<name>A0A8C3CU05_CAIMO</name>
<protein>
    <recommendedName>
        <fullName evidence="7">UBX domain-containing protein</fullName>
    </recommendedName>
</protein>
<evidence type="ECO:0000256" key="6">
    <source>
        <dbReference type="SAM" id="MobiDB-lite"/>
    </source>
</evidence>
<feature type="compositionally biased region" description="Low complexity" evidence="6">
    <location>
        <begin position="88"/>
        <end position="103"/>
    </location>
</feature>
<feature type="compositionally biased region" description="Low complexity" evidence="6">
    <location>
        <begin position="307"/>
        <end position="326"/>
    </location>
</feature>
<feature type="region of interest" description="Disordered" evidence="6">
    <location>
        <begin position="304"/>
        <end position="666"/>
    </location>
</feature>
<feature type="compositionally biased region" description="Pro residues" evidence="6">
    <location>
        <begin position="221"/>
        <end position="235"/>
    </location>
</feature>
<feature type="compositionally biased region" description="Low complexity" evidence="6">
    <location>
        <begin position="243"/>
        <end position="258"/>
    </location>
</feature>
<comment type="subcellular location">
    <subcellularLocation>
        <location evidence="1">Cytoplasm</location>
        <location evidence="1">Cytoskeleton</location>
        <location evidence="1">Microtubule organizing center</location>
        <location evidence="1">Centrosome</location>
    </subcellularLocation>
</comment>
<dbReference type="SMART" id="SM00166">
    <property type="entry name" value="UBX"/>
    <property type="match status" value="1"/>
</dbReference>
<feature type="region of interest" description="Disordered" evidence="6">
    <location>
        <begin position="1"/>
        <end position="284"/>
    </location>
</feature>
<feature type="region of interest" description="Disordered" evidence="6">
    <location>
        <begin position="1132"/>
        <end position="1159"/>
    </location>
</feature>
<dbReference type="InterPro" id="IPR001611">
    <property type="entry name" value="Leu-rich_rpt"/>
</dbReference>
<evidence type="ECO:0000256" key="3">
    <source>
        <dbReference type="ARBA" id="ARBA00023054"/>
    </source>
</evidence>
<dbReference type="InterPro" id="IPR059238">
    <property type="entry name" value="UBX1_UBXN9"/>
</dbReference>
<dbReference type="CDD" id="cd17075">
    <property type="entry name" value="UBX1_UBXN9"/>
    <property type="match status" value="1"/>
</dbReference>
<dbReference type="InterPro" id="IPR001012">
    <property type="entry name" value="UBX_dom"/>
</dbReference>
<keyword evidence="4" id="KW-0206">Cytoskeleton</keyword>
<reference evidence="8" key="1">
    <citation type="submission" date="2018-09" db="EMBL/GenBank/DDBJ databases">
        <title>Common duck and Muscovy duck high density SNP chip.</title>
        <authorList>
            <person name="Vignal A."/>
            <person name="Thebault N."/>
            <person name="Warren W.C."/>
        </authorList>
    </citation>
    <scope>NUCLEOTIDE SEQUENCE [LARGE SCALE GENOMIC DNA]</scope>
</reference>
<feature type="compositionally biased region" description="Pro residues" evidence="6">
    <location>
        <begin position="457"/>
        <end position="466"/>
    </location>
</feature>
<dbReference type="Gene3D" id="3.10.20.90">
    <property type="entry name" value="Phosphatidylinositol 3-kinase Catalytic Subunit, Chain A, domain 1"/>
    <property type="match status" value="3"/>
</dbReference>
<feature type="compositionally biased region" description="Low complexity" evidence="6">
    <location>
        <begin position="166"/>
        <end position="191"/>
    </location>
</feature>
<feature type="coiled-coil region" evidence="5">
    <location>
        <begin position="1436"/>
        <end position="1748"/>
    </location>
</feature>
<dbReference type="InterPro" id="IPR052116">
    <property type="entry name" value="Centro_Cilium_Assembly"/>
</dbReference>
<dbReference type="PANTHER" id="PTHR23170:SF3">
    <property type="entry name" value="LEUCINE-RICH REPEAT-CONTAINING PROTEIN 45"/>
    <property type="match status" value="1"/>
</dbReference>
<evidence type="ECO:0000313" key="8">
    <source>
        <dbReference type="Ensembl" id="ENSCMMP00000025421.1"/>
    </source>
</evidence>
<accession>A0A8C3CU05</accession>
<feature type="region of interest" description="Disordered" evidence="6">
    <location>
        <begin position="872"/>
        <end position="940"/>
    </location>
</feature>
<evidence type="ECO:0000313" key="9">
    <source>
        <dbReference type="Proteomes" id="UP000694556"/>
    </source>
</evidence>
<feature type="compositionally biased region" description="Low complexity" evidence="6">
    <location>
        <begin position="516"/>
        <end position="535"/>
    </location>
</feature>
<dbReference type="Gene3D" id="3.80.10.10">
    <property type="entry name" value="Ribonuclease Inhibitor"/>
    <property type="match status" value="2"/>
</dbReference>
<keyword evidence="2" id="KW-0963">Cytoplasm</keyword>
<feature type="domain" description="UBX" evidence="7">
    <location>
        <begin position="1011"/>
        <end position="1087"/>
    </location>
</feature>
<dbReference type="SUPFAM" id="SSF52047">
    <property type="entry name" value="RNI-like"/>
    <property type="match status" value="1"/>
</dbReference>
<keyword evidence="9" id="KW-1185">Reference proteome</keyword>
<dbReference type="PANTHER" id="PTHR23170">
    <property type="entry name" value="NY-REN-58 ANTIGEN"/>
    <property type="match status" value="1"/>
</dbReference>
<proteinExistence type="predicted"/>
<evidence type="ECO:0000256" key="4">
    <source>
        <dbReference type="ARBA" id="ARBA00023212"/>
    </source>
</evidence>
<organism evidence="8 9">
    <name type="scientific">Cairina moschata</name>
    <name type="common">Muscovy duck</name>
    <dbReference type="NCBI Taxonomy" id="8855"/>
    <lineage>
        <taxon>Eukaryota</taxon>
        <taxon>Metazoa</taxon>
        <taxon>Chordata</taxon>
        <taxon>Craniata</taxon>
        <taxon>Vertebrata</taxon>
        <taxon>Euteleostomi</taxon>
        <taxon>Archelosauria</taxon>
        <taxon>Archosauria</taxon>
        <taxon>Dinosauria</taxon>
        <taxon>Saurischia</taxon>
        <taxon>Theropoda</taxon>
        <taxon>Coelurosauria</taxon>
        <taxon>Aves</taxon>
        <taxon>Neognathae</taxon>
        <taxon>Galloanserae</taxon>
        <taxon>Anseriformes</taxon>
        <taxon>Anatidae</taxon>
        <taxon>Anatinae</taxon>
        <taxon>Cairina</taxon>
    </lineage>
</organism>
<dbReference type="SUPFAM" id="SSF54236">
    <property type="entry name" value="Ubiquitin-like"/>
    <property type="match status" value="2"/>
</dbReference>
<evidence type="ECO:0000259" key="7">
    <source>
        <dbReference type="PROSITE" id="PS50033"/>
    </source>
</evidence>
<feature type="compositionally biased region" description="Gly residues" evidence="6">
    <location>
        <begin position="104"/>
        <end position="116"/>
    </location>
</feature>
<dbReference type="InterPro" id="IPR032675">
    <property type="entry name" value="LRR_dom_sf"/>
</dbReference>
<reference evidence="8" key="2">
    <citation type="submission" date="2025-08" db="UniProtKB">
        <authorList>
            <consortium name="Ensembl"/>
        </authorList>
    </citation>
    <scope>IDENTIFICATION</scope>
</reference>
<evidence type="ECO:0000256" key="1">
    <source>
        <dbReference type="ARBA" id="ARBA00004300"/>
    </source>
</evidence>
<feature type="compositionally biased region" description="Low complexity" evidence="6">
    <location>
        <begin position="592"/>
        <end position="603"/>
    </location>
</feature>
<evidence type="ECO:0000256" key="2">
    <source>
        <dbReference type="ARBA" id="ARBA00022490"/>
    </source>
</evidence>
<dbReference type="GO" id="GO:0005886">
    <property type="term" value="C:plasma membrane"/>
    <property type="evidence" value="ECO:0007669"/>
    <property type="project" value="TreeGrafter"/>
</dbReference>
<reference evidence="8" key="3">
    <citation type="submission" date="2025-09" db="UniProtKB">
        <authorList>
            <consortium name="Ensembl"/>
        </authorList>
    </citation>
    <scope>IDENTIFICATION</scope>
</reference>
<dbReference type="Pfam" id="PF11470">
    <property type="entry name" value="TUG-UBL1"/>
    <property type="match status" value="1"/>
</dbReference>
<dbReference type="Ensembl" id="ENSCMMT00000027801.1">
    <property type="protein sequence ID" value="ENSCMMP00000025421.1"/>
    <property type="gene ID" value="ENSCMMG00000015721.1"/>
</dbReference>